<name>A0A0H2QX69_9AGAM</name>
<sequence>LINAVHDDDDVRQGLFPDVGSNVSAQKGGGVTKTEWHERTARTIFTGHCTYGQQFAASANTPNGLKAWGLKIKNRLSK</sequence>
<gene>
    <name evidence="1" type="ORF">SCHPADRAFT_840941</name>
</gene>
<reference evidence="1 2" key="1">
    <citation type="submission" date="2015-04" db="EMBL/GenBank/DDBJ databases">
        <title>Complete genome sequence of Schizopora paradoxa KUC8140, a cosmopolitan wood degrader in East Asia.</title>
        <authorList>
            <consortium name="DOE Joint Genome Institute"/>
            <person name="Min B."/>
            <person name="Park H."/>
            <person name="Jang Y."/>
            <person name="Kim J.-J."/>
            <person name="Kim K.H."/>
            <person name="Pangilinan J."/>
            <person name="Lipzen A."/>
            <person name="Riley R."/>
            <person name="Grigoriev I.V."/>
            <person name="Spatafora J.W."/>
            <person name="Choi I.-G."/>
        </authorList>
    </citation>
    <scope>NUCLEOTIDE SEQUENCE [LARGE SCALE GENOMIC DNA]</scope>
    <source>
        <strain evidence="1 2">KUC8140</strain>
    </source>
</reference>
<dbReference type="Proteomes" id="UP000053477">
    <property type="component" value="Unassembled WGS sequence"/>
</dbReference>
<evidence type="ECO:0000313" key="2">
    <source>
        <dbReference type="Proteomes" id="UP000053477"/>
    </source>
</evidence>
<keyword evidence="2" id="KW-1185">Reference proteome</keyword>
<proteinExistence type="predicted"/>
<accession>A0A0H2QX69</accession>
<organism evidence="1 2">
    <name type="scientific">Schizopora paradoxa</name>
    <dbReference type="NCBI Taxonomy" id="27342"/>
    <lineage>
        <taxon>Eukaryota</taxon>
        <taxon>Fungi</taxon>
        <taxon>Dikarya</taxon>
        <taxon>Basidiomycota</taxon>
        <taxon>Agaricomycotina</taxon>
        <taxon>Agaricomycetes</taxon>
        <taxon>Hymenochaetales</taxon>
        <taxon>Schizoporaceae</taxon>
        <taxon>Schizopora</taxon>
    </lineage>
</organism>
<dbReference type="EMBL" id="KQ086655">
    <property type="protein sequence ID" value="KLO04190.1"/>
    <property type="molecule type" value="Genomic_DNA"/>
</dbReference>
<dbReference type="OrthoDB" id="3266275at2759"/>
<dbReference type="AlphaFoldDB" id="A0A0H2QX69"/>
<evidence type="ECO:0000313" key="1">
    <source>
        <dbReference type="EMBL" id="KLO04190.1"/>
    </source>
</evidence>
<dbReference type="InParanoid" id="A0A0H2QX69"/>
<protein>
    <submittedName>
        <fullName evidence="1">Uncharacterized protein</fullName>
    </submittedName>
</protein>
<feature type="non-terminal residue" evidence="1">
    <location>
        <position position="1"/>
    </location>
</feature>